<sequence length="1432" mass="159279">MPQTGADILDAAVEVYRRFEEKAFASQSLTLDETKALIHRLLLDSYQGQTITLIIDALDECDRETRQDLLDFLVSLVITPTTMKVFVSSRDDRDIVHELQKYGNLHLSSERNSGDIDLYVRLETCRLVSKGSLLRGSSRKEELRNKIIFELTANAHGMFRWASLHIQELYRQATDAAIEERLAKMPRTLEGLYQEILAKIETRDAVADREVARKAFRWLLCAQEQFKSDVFLAMVSGAKDVSTATISRDQLLELCNNMVLFDETLDAFRFSHLSVREFFEGEHAYQITTAHALAAEQCLLNLDDIPSVIMPLTPVMRYSFSFWAHHAKYADHEERQSRLSLILTKFFSGEGNHSSPFSRWHDRLSCKRYDADLDEKHEFNAALSYMPFAMLVICVFDLSGVLSPERWTQLARARPRNLNGATHDELIIRYDSIQILQWQFDVGVAFNWTLKHVKIAAGSMRNSVRVMSFLLERLASDIRVTEEVVQTAASNLVCGDIILSHLLEKRGREINITGDIIKAAVRNSRRGVESTSLLLKHYKSQITPEIVSAAIQNRADVVKLLLDERGDEIEISADMILAAATDTLRLDKSVLPLLLDTRRGQINITKEFLMSIASSRNCDKDLMEMLLEVCEDEVKITAELFDAVGKNPRHRIEVMMLLLGRFGTKSQIPTNFMENVVHRFSGTIVRKFIETHGDALEVNTKIFKAAVQNHHHGGNVAAVLLEEYGDDIKITEDIMEAIFDNQYCGDKIMGVFLDKYPHEIRITEKFVKMAAASRCSGMMALILNKCGEKVCITDELIASCYSATGIQAIITRRKEYKLQVTEHVLIQAARQGKGRRTRRTGDLLLPLLLEWRLEEVRHRLTEDIVIAAANNPSNGVRFITLLIDKCGDDIVITTSVLQAAASNTRCGDRLVAVLLERYGDSIRITESIVEAAVKITGVGGKVMKLLFAARGDRIPIPEKVLVHTCANCFTYEIIQMLLDRRGDHIQITEKAVGVAVQNPWCGTEILELFLERYADGVPLTEEIISLAAGNERCGDKIMSLLLKERDNIPITGAVLFAAAHNSTSGHRVMAVIIDTLGKLDEKNHQLSTALGEALYEASRLGHEETVGVLLDNNADALAQGGLENNALYAASLGGYSKVVQMLLQHNANVNTQGGQFGNALQAASFRGHYKTAELLLENGADPSCDSGYFGGSTQAAAAGGHDEILSLLHGKYSVCLDSRNSQFGRTALSYAAGGGHSSVVQLLLADPNVSPWSIDPLGRTPLFFAAQNGHAEAVSTLAERDPSVVDWKDRYGSTALSVAARRGHVEVVRNLLDTYEVDINSRDCFGRIPLSWARRRGLADVSLLLETAKNGNLSREDFFLGDTDSQLSYEHAASGTPLDLVCDICTLSIPENDTCYHCSDCNGGDFDMCKDCFDNCGSCLVASHELTRMLAE</sequence>
<evidence type="ECO:0000256" key="3">
    <source>
        <dbReference type="PROSITE-ProRule" id="PRU00023"/>
    </source>
</evidence>
<dbReference type="Pfam" id="PF12796">
    <property type="entry name" value="Ank_2"/>
    <property type="match status" value="3"/>
</dbReference>
<dbReference type="PANTHER" id="PTHR24123:SF33">
    <property type="entry name" value="PROTEIN HOS4"/>
    <property type="match status" value="1"/>
</dbReference>
<dbReference type="InterPro" id="IPR051165">
    <property type="entry name" value="Multifunctional_ANK_Repeat"/>
</dbReference>
<dbReference type="Gene3D" id="1.25.40.20">
    <property type="entry name" value="Ankyrin repeat-containing domain"/>
    <property type="match status" value="2"/>
</dbReference>
<dbReference type="InterPro" id="IPR055530">
    <property type="entry name" value="DUF7104"/>
</dbReference>
<feature type="repeat" description="ANK" evidence="3">
    <location>
        <begin position="1122"/>
        <end position="1154"/>
    </location>
</feature>
<keyword evidence="2 3" id="KW-0040">ANK repeat</keyword>
<dbReference type="InterPro" id="IPR036770">
    <property type="entry name" value="Ankyrin_rpt-contain_sf"/>
</dbReference>
<evidence type="ECO:0000259" key="4">
    <source>
        <dbReference type="Pfam" id="PF24883"/>
    </source>
</evidence>
<organism evidence="5 6">
    <name type="scientific">Colletotrichum godetiae</name>
    <dbReference type="NCBI Taxonomy" id="1209918"/>
    <lineage>
        <taxon>Eukaryota</taxon>
        <taxon>Fungi</taxon>
        <taxon>Dikarya</taxon>
        <taxon>Ascomycota</taxon>
        <taxon>Pezizomycotina</taxon>
        <taxon>Sordariomycetes</taxon>
        <taxon>Hypocreomycetidae</taxon>
        <taxon>Glomerellales</taxon>
        <taxon>Glomerellaceae</taxon>
        <taxon>Colletotrichum</taxon>
        <taxon>Colletotrichum acutatum species complex</taxon>
    </lineage>
</organism>
<dbReference type="PANTHER" id="PTHR24123">
    <property type="entry name" value="ANKYRIN REPEAT-CONTAINING"/>
    <property type="match status" value="1"/>
</dbReference>
<keyword evidence="1" id="KW-0677">Repeat</keyword>
<dbReference type="SUPFAM" id="SSF48403">
    <property type="entry name" value="Ankyrin repeat"/>
    <property type="match status" value="1"/>
</dbReference>
<dbReference type="PROSITE" id="PS50088">
    <property type="entry name" value="ANK_REPEAT"/>
    <property type="match status" value="2"/>
</dbReference>
<keyword evidence="6" id="KW-1185">Reference proteome</keyword>
<gene>
    <name evidence="5" type="ORF">BDP55DRAFT_321789</name>
</gene>
<proteinExistence type="predicted"/>
<name>A0AAJ0ABW1_9PEZI</name>
<evidence type="ECO:0000256" key="2">
    <source>
        <dbReference type="ARBA" id="ARBA00023043"/>
    </source>
</evidence>
<feature type="domain" description="Nephrocystin 3-like N-terminal" evidence="4">
    <location>
        <begin position="13"/>
        <end position="90"/>
    </location>
</feature>
<protein>
    <recommendedName>
        <fullName evidence="4">Nephrocystin 3-like N-terminal domain-containing protein</fullName>
    </recommendedName>
</protein>
<dbReference type="InterPro" id="IPR056884">
    <property type="entry name" value="NPHP3-like_N"/>
</dbReference>
<dbReference type="Proteomes" id="UP001224890">
    <property type="component" value="Unassembled WGS sequence"/>
</dbReference>
<comment type="caution">
    <text evidence="5">The sequence shown here is derived from an EMBL/GenBank/DDBJ whole genome shotgun (WGS) entry which is preliminary data.</text>
</comment>
<dbReference type="RefSeq" id="XP_060425058.1">
    <property type="nucleotide sequence ID" value="XM_060566776.1"/>
</dbReference>
<feature type="repeat" description="ANK" evidence="3">
    <location>
        <begin position="1291"/>
        <end position="1324"/>
    </location>
</feature>
<dbReference type="Pfam" id="PF23397">
    <property type="entry name" value="DUF7104"/>
    <property type="match status" value="13"/>
</dbReference>
<dbReference type="PROSITE" id="PS50297">
    <property type="entry name" value="ANK_REP_REGION"/>
    <property type="match status" value="1"/>
</dbReference>
<evidence type="ECO:0000313" key="6">
    <source>
        <dbReference type="Proteomes" id="UP001224890"/>
    </source>
</evidence>
<dbReference type="GeneID" id="85451302"/>
<dbReference type="InterPro" id="IPR002110">
    <property type="entry name" value="Ankyrin_rpt"/>
</dbReference>
<dbReference type="SMART" id="SM00248">
    <property type="entry name" value="ANK"/>
    <property type="match status" value="7"/>
</dbReference>
<dbReference type="Pfam" id="PF24883">
    <property type="entry name" value="NPHP3_N"/>
    <property type="match status" value="1"/>
</dbReference>
<evidence type="ECO:0000313" key="5">
    <source>
        <dbReference type="EMBL" id="KAK1671055.1"/>
    </source>
</evidence>
<dbReference type="Gene3D" id="1.20.5.340">
    <property type="match status" value="2"/>
</dbReference>
<accession>A0AAJ0ABW1</accession>
<dbReference type="EMBL" id="JAHMHR010000051">
    <property type="protein sequence ID" value="KAK1671055.1"/>
    <property type="molecule type" value="Genomic_DNA"/>
</dbReference>
<reference evidence="5" key="1">
    <citation type="submission" date="2021-06" db="EMBL/GenBank/DDBJ databases">
        <title>Comparative genomics, transcriptomics and evolutionary studies reveal genomic signatures of adaptation to plant cell wall in hemibiotrophic fungi.</title>
        <authorList>
            <consortium name="DOE Joint Genome Institute"/>
            <person name="Baroncelli R."/>
            <person name="Diaz J.F."/>
            <person name="Benocci T."/>
            <person name="Peng M."/>
            <person name="Battaglia E."/>
            <person name="Haridas S."/>
            <person name="Andreopoulos W."/>
            <person name="Labutti K."/>
            <person name="Pangilinan J."/>
            <person name="Floch G.L."/>
            <person name="Makela M.R."/>
            <person name="Henrissat B."/>
            <person name="Grigoriev I.V."/>
            <person name="Crouch J.A."/>
            <person name="De Vries R.P."/>
            <person name="Sukno S.A."/>
            <person name="Thon M.R."/>
        </authorList>
    </citation>
    <scope>NUCLEOTIDE SEQUENCE</scope>
    <source>
        <strain evidence="5">CBS 193.32</strain>
    </source>
</reference>
<evidence type="ECO:0000256" key="1">
    <source>
        <dbReference type="ARBA" id="ARBA00022737"/>
    </source>
</evidence>